<comment type="function">
    <text evidence="7">Component of the SMC5-SMC6 complex, that promotes sister chromatid alignment after DNA damage and facilitates double-stranded DNA breaks (DSBs) repair via homologous recombination between sister chromatids.</text>
</comment>
<evidence type="ECO:0000256" key="1">
    <source>
        <dbReference type="ARBA" id="ARBA00004123"/>
    </source>
</evidence>
<sequence>MVIDKEELAHQVSSRNDVFWSHYHTLHNLIQEESENIGLFDKFRHILKKLERLYELASTPKHQVVDAQVLSDFVSKLSLSIKSFNNKSSPSDFITCLLQKYGDYNTSNQFKSLKWDEIGTNVCDLFTDVFRFCSTMNFESKNNIIVYKKRTRSVMEVEYPEDINSNAKVETTGNDKNVSTMLDALKTRKKPVKVEYLIMNRKSFAQTVENLFSLSFLVSMGRAEMKIDGNGNHVVSLRNAPYSRSTKSGDVKCKQFVFMIDYRDWNSMKDIVSVADEVMPHRNSAIEVTKDLVAVKDETSFGNLKPLGYQCQPMSKEQNMDELSMFSSSRRLSMQGKESERKNLIGGPLRSAKDLGPSNEELGRGKRTRIPKKKY</sequence>
<comment type="subunit">
    <text evidence="7">Component of the SMC5-SMC6 complex.</text>
</comment>
<dbReference type="PANTHER" id="PTHR16140:SF0">
    <property type="entry name" value="NON-STRUCTURAL MAINTENANCE OF CHROMOSOMES ELEMENT 4"/>
    <property type="match status" value="1"/>
</dbReference>
<organism evidence="10 11">
    <name type="scientific">Papaver nudicaule</name>
    <name type="common">Iceland poppy</name>
    <dbReference type="NCBI Taxonomy" id="74823"/>
    <lineage>
        <taxon>Eukaryota</taxon>
        <taxon>Viridiplantae</taxon>
        <taxon>Streptophyta</taxon>
        <taxon>Embryophyta</taxon>
        <taxon>Tracheophyta</taxon>
        <taxon>Spermatophyta</taxon>
        <taxon>Magnoliopsida</taxon>
        <taxon>Ranunculales</taxon>
        <taxon>Papaveraceae</taxon>
        <taxon>Papaveroideae</taxon>
        <taxon>Papaver</taxon>
    </lineage>
</organism>
<keyword evidence="11" id="KW-1185">Reference proteome</keyword>
<keyword evidence="3 7" id="KW-0227">DNA damage</keyword>
<evidence type="ECO:0000259" key="9">
    <source>
        <dbReference type="Pfam" id="PF08743"/>
    </source>
</evidence>
<accession>A0AA41VDC5</accession>
<dbReference type="Pfam" id="PF08743">
    <property type="entry name" value="Nse4_C"/>
    <property type="match status" value="1"/>
</dbReference>
<comment type="similarity">
    <text evidence="2 7">Belongs to the NSE4 family.</text>
</comment>
<evidence type="ECO:0000313" key="10">
    <source>
        <dbReference type="EMBL" id="MCL7039153.1"/>
    </source>
</evidence>
<dbReference type="InterPro" id="IPR027786">
    <property type="entry name" value="Nse4/EID"/>
</dbReference>
<dbReference type="GO" id="GO:0006281">
    <property type="term" value="P:DNA repair"/>
    <property type="evidence" value="ECO:0007669"/>
    <property type="project" value="UniProtKB-UniRule"/>
</dbReference>
<dbReference type="GO" id="GO:0006310">
    <property type="term" value="P:DNA recombination"/>
    <property type="evidence" value="ECO:0007669"/>
    <property type="project" value="UniProtKB-UniRule"/>
</dbReference>
<dbReference type="GO" id="GO:0005634">
    <property type="term" value="C:nucleus"/>
    <property type="evidence" value="ECO:0007669"/>
    <property type="project" value="UniProtKB-SubCell"/>
</dbReference>
<evidence type="ECO:0000256" key="7">
    <source>
        <dbReference type="RuleBase" id="RU365071"/>
    </source>
</evidence>
<evidence type="ECO:0000313" key="11">
    <source>
        <dbReference type="Proteomes" id="UP001177140"/>
    </source>
</evidence>
<comment type="caution">
    <text evidence="10">The sequence shown here is derived from an EMBL/GenBank/DDBJ whole genome shotgun (WGS) entry which is preliminary data.</text>
</comment>
<evidence type="ECO:0000256" key="2">
    <source>
        <dbReference type="ARBA" id="ARBA00008997"/>
    </source>
</evidence>
<name>A0AA41VDC5_PAPNU</name>
<feature type="compositionally biased region" description="Basic residues" evidence="8">
    <location>
        <begin position="365"/>
        <end position="375"/>
    </location>
</feature>
<dbReference type="EMBL" id="JAJJMA010198230">
    <property type="protein sequence ID" value="MCL7039153.1"/>
    <property type="molecule type" value="Genomic_DNA"/>
</dbReference>
<evidence type="ECO:0000256" key="8">
    <source>
        <dbReference type="SAM" id="MobiDB-lite"/>
    </source>
</evidence>
<reference evidence="10" key="1">
    <citation type="submission" date="2022-03" db="EMBL/GenBank/DDBJ databases">
        <title>A functionally conserved STORR gene fusion in Papaver species that diverged 16.8 million years ago.</title>
        <authorList>
            <person name="Catania T."/>
        </authorList>
    </citation>
    <scope>NUCLEOTIDE SEQUENCE</scope>
    <source>
        <strain evidence="10">S-191538</strain>
    </source>
</reference>
<dbReference type="GO" id="GO:0030915">
    <property type="term" value="C:Smc5-Smc6 complex"/>
    <property type="evidence" value="ECO:0007669"/>
    <property type="project" value="UniProtKB-UniRule"/>
</dbReference>
<feature type="region of interest" description="Disordered" evidence="8">
    <location>
        <begin position="330"/>
        <end position="375"/>
    </location>
</feature>
<dbReference type="AlphaFoldDB" id="A0AA41VDC5"/>
<keyword evidence="4 7" id="KW-0233">DNA recombination</keyword>
<feature type="domain" description="Non-structural maintenance of chromosome element 4 C-terminal" evidence="9">
    <location>
        <begin position="192"/>
        <end position="278"/>
    </location>
</feature>
<dbReference type="InterPro" id="IPR014854">
    <property type="entry name" value="Nse4_C"/>
</dbReference>
<evidence type="ECO:0000256" key="3">
    <source>
        <dbReference type="ARBA" id="ARBA00022763"/>
    </source>
</evidence>
<evidence type="ECO:0000256" key="6">
    <source>
        <dbReference type="ARBA" id="ARBA00023242"/>
    </source>
</evidence>
<dbReference type="Proteomes" id="UP001177140">
    <property type="component" value="Unassembled WGS sequence"/>
</dbReference>
<comment type="subcellular location">
    <subcellularLocation>
        <location evidence="1 7">Nucleus</location>
    </subcellularLocation>
</comment>
<keyword evidence="6 7" id="KW-0539">Nucleus</keyword>
<protein>
    <recommendedName>
        <fullName evidence="7">Non-structural maintenance of chromosomes element 4</fullName>
    </recommendedName>
</protein>
<gene>
    <name evidence="10" type="ORF">MKW94_005462</name>
</gene>
<keyword evidence="5 7" id="KW-0234">DNA repair</keyword>
<dbReference type="PANTHER" id="PTHR16140">
    <property type="entry name" value="NON-STRUCTURAL MAINTENANCE OF CHROMOSOMES ELEMENT 4"/>
    <property type="match status" value="1"/>
</dbReference>
<proteinExistence type="inferred from homology"/>
<evidence type="ECO:0000256" key="5">
    <source>
        <dbReference type="ARBA" id="ARBA00023204"/>
    </source>
</evidence>
<evidence type="ECO:0000256" key="4">
    <source>
        <dbReference type="ARBA" id="ARBA00023172"/>
    </source>
</evidence>